<dbReference type="InterPro" id="IPR013783">
    <property type="entry name" value="Ig-like_fold"/>
</dbReference>
<dbReference type="AlphaFoldDB" id="F6DEL5"/>
<dbReference type="Pfam" id="PF17957">
    <property type="entry name" value="Big_7"/>
    <property type="match status" value="3"/>
</dbReference>
<accession>F6DEL5</accession>
<reference evidence="1 2" key="1">
    <citation type="submission" date="2011-05" db="EMBL/GenBank/DDBJ databases">
        <title>Complete sequence of chromosome of Thermus thermophilus SG0.5JP17-16.</title>
        <authorList>
            <consortium name="US DOE Joint Genome Institute"/>
            <person name="Lucas S."/>
            <person name="Han J."/>
            <person name="Lapidus A."/>
            <person name="Cheng J.-F."/>
            <person name="Goodwin L."/>
            <person name="Pitluck S."/>
            <person name="Peters L."/>
            <person name="Mikhailova N."/>
            <person name="Teshima H."/>
            <person name="Han C."/>
            <person name="Tapia R."/>
            <person name="Land M."/>
            <person name="Hauser L."/>
            <person name="Kyrpides N."/>
            <person name="Ivanova N."/>
            <person name="Pagani I."/>
            <person name="Allgaier M."/>
            <person name="Hugenholtz P."/>
            <person name="Singer S."/>
            <person name="Gladden J."/>
            <person name="Woyke T."/>
        </authorList>
    </citation>
    <scope>NUCLEOTIDE SEQUENCE [LARGE SCALE GENOMIC DNA]</scope>
    <source>
        <strain evidence="1 2">SG0.5JP17-16</strain>
    </source>
</reference>
<dbReference type="Proteomes" id="UP000009233">
    <property type="component" value="Chromosome"/>
</dbReference>
<dbReference type="RefSeq" id="WP_014510783.1">
    <property type="nucleotide sequence ID" value="NC_017272.1"/>
</dbReference>
<dbReference type="EMBL" id="CP002777">
    <property type="protein sequence ID" value="AEG34068.1"/>
    <property type="molecule type" value="Genomic_DNA"/>
</dbReference>
<proteinExistence type="predicted"/>
<gene>
    <name evidence="1" type="ordered locus">Ththe16_1673</name>
</gene>
<protein>
    <submittedName>
        <fullName evidence="1">Fibronectin, type III domain-containing protein</fullName>
    </submittedName>
</protein>
<evidence type="ECO:0000313" key="1">
    <source>
        <dbReference type="EMBL" id="AEG34068.1"/>
    </source>
</evidence>
<dbReference type="Gene3D" id="2.60.40.10">
    <property type="entry name" value="Immunoglobulins"/>
    <property type="match status" value="4"/>
</dbReference>
<dbReference type="HOGENOM" id="CLU_440696_0_0_0"/>
<name>F6DEL5_THETG</name>
<dbReference type="PATRIC" id="fig|762633.3.peg.1662"/>
<sequence length="625" mass="65633">MKSARVWLALIGALGLGVLAGCGNTPGQGTSPARLFLSIETPKEDSATNALRLAVNVSALGTRVERVEVRYEGPQQGAVPLSHERGVWVGALPDGLPSGRYTLKARAVAGSLVEESRPLSFLLDRDPPTVVIAEPASPLQPQAQGNLRVRVQASDAHSGIARVRLFAAGRLLGEQEARQDGEYLFNVDLASLDAGTQSLRVEAVDRAGNAREARIDLVVDREAPTVTWRDPAEGAQVSGPVTLRVRATDNVGVVRVEFFAGANLLETVVVNPPALGGEYTYTWDSTGYSDGPVTLRARAVDATGNFAEATLTVTVANQDKTPPTVVWKAPADGAVVSEAVTLEVEATDNVGVAKVEFFAGSTKLGEATTAPYTFSWNTTGYPDGPVTLKARAVDAAGNASEATLTVTVANAPTVVWMNPVPHQKVTGFVNLQAEVRAIRPVSHVDFYFGSDENSLAKISGSPSVSGNVYTLGWDILRVTPGNYILQVVVEDSAGSRGVATIPVEVMSTFVITTPADGDGVGLGAGRQIVAITVGVNGTLPPGVTVSRVEILINSCAVADARQEIAGDGSYVYVYPWDTAQTLSCRSDPSQIAHDPTKPGDRVITARVYYTGGDTFTGGVLVTYSP</sequence>
<dbReference type="PROSITE" id="PS51257">
    <property type="entry name" value="PROKAR_LIPOPROTEIN"/>
    <property type="match status" value="1"/>
</dbReference>
<organism evidence="1 2">
    <name type="scientific">Thermus thermophilus (strain SG0.5JP17-16)</name>
    <dbReference type="NCBI Taxonomy" id="762633"/>
    <lineage>
        <taxon>Bacteria</taxon>
        <taxon>Thermotogati</taxon>
        <taxon>Deinococcota</taxon>
        <taxon>Deinococci</taxon>
        <taxon>Thermales</taxon>
        <taxon>Thermaceae</taxon>
        <taxon>Thermus</taxon>
    </lineage>
</organism>
<dbReference type="KEGG" id="tts:Ththe16_1673"/>
<evidence type="ECO:0000313" key="2">
    <source>
        <dbReference type="Proteomes" id="UP000009233"/>
    </source>
</evidence>